<dbReference type="Proteomes" id="UP001231518">
    <property type="component" value="Chromosome 28"/>
</dbReference>
<dbReference type="EMBL" id="JARGEI010000027">
    <property type="protein sequence ID" value="KAJ8707885.1"/>
    <property type="molecule type" value="Genomic_DNA"/>
</dbReference>
<keyword evidence="3" id="KW-1185">Reference proteome</keyword>
<accession>A0AAD7Y9V1</accession>
<dbReference type="SUPFAM" id="SSF47473">
    <property type="entry name" value="EF-hand"/>
    <property type="match status" value="1"/>
</dbReference>
<dbReference type="GO" id="GO:0015631">
    <property type="term" value="F:tubulin binding"/>
    <property type="evidence" value="ECO:0007669"/>
    <property type="project" value="InterPro"/>
</dbReference>
<dbReference type="InterPro" id="IPR008907">
    <property type="entry name" value="TPP/p25"/>
</dbReference>
<dbReference type="Pfam" id="PF05517">
    <property type="entry name" value="p25-alpha"/>
    <property type="match status" value="1"/>
</dbReference>
<comment type="caution">
    <text evidence="2">The sequence shown here is derived from an EMBL/GenBank/DDBJ whole genome shotgun (WGS) entry which is preliminary data.</text>
</comment>
<dbReference type="GO" id="GO:0046785">
    <property type="term" value="P:microtubule polymerization"/>
    <property type="evidence" value="ECO:0007669"/>
    <property type="project" value="InterPro"/>
</dbReference>
<evidence type="ECO:0000313" key="2">
    <source>
        <dbReference type="EMBL" id="KAJ8707885.1"/>
    </source>
</evidence>
<dbReference type="AlphaFoldDB" id="A0AAD7Y9V1"/>
<dbReference type="Gene3D" id="1.10.238.10">
    <property type="entry name" value="EF-hand"/>
    <property type="match status" value="1"/>
</dbReference>
<name>A0AAD7Y9V1_MYTSE</name>
<comment type="similarity">
    <text evidence="1">Belongs to the TPPP family.</text>
</comment>
<evidence type="ECO:0000256" key="1">
    <source>
        <dbReference type="ARBA" id="ARBA00010994"/>
    </source>
</evidence>
<reference evidence="2" key="1">
    <citation type="submission" date="2023-03" db="EMBL/GenBank/DDBJ databases">
        <title>Chromosome-level genomes of two armyworms, Mythimna separata and Mythimna loreyi, provide insights into the biosynthesis and reception of sex pheromones.</title>
        <authorList>
            <person name="Zhao H."/>
        </authorList>
    </citation>
    <scope>NUCLEOTIDE SEQUENCE</scope>
    <source>
        <strain evidence="2">BeijingLab</strain>
        <tissue evidence="2">Pupa</tissue>
    </source>
</reference>
<dbReference type="InterPro" id="IPR011992">
    <property type="entry name" value="EF-hand-dom_pair"/>
</dbReference>
<protein>
    <submittedName>
        <fullName evidence="2">Uncharacterized protein</fullName>
    </submittedName>
</protein>
<evidence type="ECO:0000313" key="3">
    <source>
        <dbReference type="Proteomes" id="UP001231518"/>
    </source>
</evidence>
<gene>
    <name evidence="2" type="ORF">PYW07_011562</name>
</gene>
<proteinExistence type="inferred from homology"/>
<sequence>MEEIFKELEKAGRTDVENLMKWLNDSKVIQTTKDEKVRGLFKEAADQKKVELEQFKTILAQIARDQARTVEQLSKQLAAKTPKVIDAAIVGLKAFKEALKDMK</sequence>
<organism evidence="2 3">
    <name type="scientific">Mythimna separata</name>
    <name type="common">Oriental armyworm</name>
    <name type="synonym">Pseudaletia separata</name>
    <dbReference type="NCBI Taxonomy" id="271217"/>
    <lineage>
        <taxon>Eukaryota</taxon>
        <taxon>Metazoa</taxon>
        <taxon>Ecdysozoa</taxon>
        <taxon>Arthropoda</taxon>
        <taxon>Hexapoda</taxon>
        <taxon>Insecta</taxon>
        <taxon>Pterygota</taxon>
        <taxon>Neoptera</taxon>
        <taxon>Endopterygota</taxon>
        <taxon>Lepidoptera</taxon>
        <taxon>Glossata</taxon>
        <taxon>Ditrysia</taxon>
        <taxon>Noctuoidea</taxon>
        <taxon>Noctuidae</taxon>
        <taxon>Noctuinae</taxon>
        <taxon>Hadenini</taxon>
        <taxon>Mythimna</taxon>
    </lineage>
</organism>